<keyword evidence="4 10" id="KW-0521">NADP</keyword>
<feature type="binding site" evidence="10">
    <location>
        <begin position="192"/>
        <end position="193"/>
    </location>
    <ligand>
        <name>D-glyceraldehyde 3-phosphate</name>
        <dbReference type="ChEBI" id="CHEBI:59776"/>
    </ligand>
</feature>
<evidence type="ECO:0000313" key="14">
    <source>
        <dbReference type="EMBL" id="SMD30365.1"/>
    </source>
</evidence>
<dbReference type="PIRSF" id="PIRSF000149">
    <property type="entry name" value="GAP_DH"/>
    <property type="match status" value="1"/>
</dbReference>
<dbReference type="EC" id="1.2.1.59" evidence="10 12"/>
<sequence length="341" mass="38425">MIKVGINGYGTIGKRVAYAASMQDDIHVSGIVKNTPDYMAYLASRSFNIYVPDDDKIKEFEDHGIKVKGTLNDLMESSDIIVDATPEGMGMENIKIYKKKGVKAIFQGGEKSNIGDASFNAYSNYNESFKREYTRVVSCNTTALARTLYPILNDYGIENLNVTLIRRATDPNDNKKGPINAIEPSMSFPSHHADDLKTVLNLNNVYTVALKAPTTLMHVHSIEVLLKDDAKIDDIMESWLKYNRILLIEGKDNFKSTAQIMDMARELRRDRGDLYEIAIWRDSVKVIDKRLYYVQAVHQESDVIPENIDAIRSLSGIDKNESIEKTDKSLMISGGIFYGKE</sequence>
<feature type="binding site" evidence="10">
    <location>
        <position position="167"/>
    </location>
    <ligand>
        <name>NAD(+)</name>
        <dbReference type="ChEBI" id="CHEBI:57540"/>
    </ligand>
</feature>
<comment type="pathway">
    <text evidence="1 10 12">Carbohydrate degradation; glycolysis; pyruvate from D-glyceraldehyde 3-phosphate: step 1/5.</text>
</comment>
<evidence type="ECO:0000256" key="5">
    <source>
        <dbReference type="ARBA" id="ARBA00023002"/>
    </source>
</evidence>
<organism evidence="14 15">
    <name type="scientific">Picrophilus torridus (strain ATCC 700027 / DSM 9790 / JCM 10055 / NBRC 100828 / KAW 2/3)</name>
    <dbReference type="NCBI Taxonomy" id="1122961"/>
    <lineage>
        <taxon>Archaea</taxon>
        <taxon>Methanobacteriati</taxon>
        <taxon>Thermoplasmatota</taxon>
        <taxon>Thermoplasmata</taxon>
        <taxon>Thermoplasmatales</taxon>
        <taxon>Picrophilaceae</taxon>
        <taxon>Picrophilus</taxon>
    </lineage>
</organism>
<dbReference type="EMBL" id="FWYE01000001">
    <property type="protein sequence ID" value="SMD30365.1"/>
    <property type="molecule type" value="Genomic_DNA"/>
</dbReference>
<comment type="subcellular location">
    <subcellularLocation>
        <location evidence="10 12">Cytoplasm</location>
    </subcellularLocation>
</comment>
<dbReference type="GO" id="GO:0051287">
    <property type="term" value="F:NAD binding"/>
    <property type="evidence" value="ECO:0007669"/>
    <property type="project" value="UniProtKB-UniRule"/>
</dbReference>
<evidence type="ECO:0000256" key="7">
    <source>
        <dbReference type="ARBA" id="ARBA00023152"/>
    </source>
</evidence>
<evidence type="ECO:0000256" key="4">
    <source>
        <dbReference type="ARBA" id="ARBA00022857"/>
    </source>
</evidence>
<name>A0A8G2FVP6_PICTO</name>
<dbReference type="CDD" id="cd02278">
    <property type="entry name" value="GAPDH_II_N"/>
    <property type="match status" value="1"/>
</dbReference>
<keyword evidence="5 10" id="KW-0560">Oxidoreductase</keyword>
<feature type="binding site" evidence="10">
    <location>
        <position position="299"/>
    </location>
    <ligand>
        <name>NAD(+)</name>
        <dbReference type="ChEBI" id="CHEBI:57540"/>
    </ligand>
</feature>
<dbReference type="InterPro" id="IPR020831">
    <property type="entry name" value="GlycerAld/Erythrose_P_DH"/>
</dbReference>
<reference evidence="14 15" key="1">
    <citation type="submission" date="2017-04" db="EMBL/GenBank/DDBJ databases">
        <authorList>
            <person name="Varghese N."/>
            <person name="Submissions S."/>
        </authorList>
    </citation>
    <scope>NUCLEOTIDE SEQUENCE [LARGE SCALE GENOMIC DNA]</scope>
    <source>
        <strain evidence="14 15">DSM 9789</strain>
    </source>
</reference>
<dbReference type="SMART" id="SM00846">
    <property type="entry name" value="Gp_dh_N"/>
    <property type="match status" value="1"/>
</dbReference>
<evidence type="ECO:0000256" key="12">
    <source>
        <dbReference type="RuleBase" id="RU003388"/>
    </source>
</evidence>
<dbReference type="PROSITE" id="PS00071">
    <property type="entry name" value="GAPDH"/>
    <property type="match status" value="1"/>
</dbReference>
<dbReference type="Proteomes" id="UP000192315">
    <property type="component" value="Unassembled WGS sequence"/>
</dbReference>
<comment type="catalytic activity">
    <reaction evidence="9 10 12">
        <text>D-glyceraldehyde 3-phosphate + phosphate + NAD(+) = (2R)-3-phospho-glyceroyl phosphate + NADH + H(+)</text>
        <dbReference type="Rhea" id="RHEA:10300"/>
        <dbReference type="ChEBI" id="CHEBI:15378"/>
        <dbReference type="ChEBI" id="CHEBI:43474"/>
        <dbReference type="ChEBI" id="CHEBI:57540"/>
        <dbReference type="ChEBI" id="CHEBI:57604"/>
        <dbReference type="ChEBI" id="CHEBI:57945"/>
        <dbReference type="ChEBI" id="CHEBI:59776"/>
        <dbReference type="EC" id="1.2.1.59"/>
    </reaction>
</comment>
<dbReference type="InterPro" id="IPR036291">
    <property type="entry name" value="NAD(P)-bd_dom_sf"/>
</dbReference>
<evidence type="ECO:0000313" key="15">
    <source>
        <dbReference type="Proteomes" id="UP000192315"/>
    </source>
</evidence>
<comment type="subunit">
    <text evidence="3 10 12">Homotetramer.</text>
</comment>
<protein>
    <recommendedName>
        <fullName evidence="10 12">Glyceraldehyde-3-phosphate dehydrogenase</fullName>
        <shortName evidence="10">GAPDH</shortName>
        <ecNumber evidence="10 12">1.2.1.59</ecNumber>
    </recommendedName>
    <alternativeName>
        <fullName evidence="10">NAD(P)-dependent glyceraldehyde-3-phosphate dehydrogenase</fullName>
    </alternativeName>
</protein>
<dbReference type="NCBIfam" id="NF003251">
    <property type="entry name" value="PRK04207.1"/>
    <property type="match status" value="1"/>
</dbReference>
<feature type="binding site" evidence="10">
    <location>
        <begin position="11"/>
        <end position="12"/>
    </location>
    <ligand>
        <name>NAD(+)</name>
        <dbReference type="ChEBI" id="CHEBI:57540"/>
    </ligand>
</feature>
<gene>
    <name evidence="10" type="primary">gap</name>
    <name evidence="14" type="ORF">SAMN02745355_0244</name>
</gene>
<evidence type="ECO:0000256" key="2">
    <source>
        <dbReference type="ARBA" id="ARBA00007406"/>
    </source>
</evidence>
<dbReference type="InterPro" id="IPR020828">
    <property type="entry name" value="GlycerAld_3-P_DH_NAD(P)-bd"/>
</dbReference>
<proteinExistence type="inferred from homology"/>
<dbReference type="GO" id="GO:0008839">
    <property type="term" value="F:4-hydroxy-tetrahydrodipicolinate reductase"/>
    <property type="evidence" value="ECO:0007669"/>
    <property type="project" value="InterPro"/>
</dbReference>
<dbReference type="InterPro" id="IPR020830">
    <property type="entry name" value="GlycerAld_3-P_DH_AS"/>
</dbReference>
<dbReference type="HAMAP" id="MF_00559">
    <property type="entry name" value="G3P_dehdrog_arch"/>
    <property type="match status" value="1"/>
</dbReference>
<dbReference type="GO" id="GO:0009089">
    <property type="term" value="P:lysine biosynthetic process via diaminopimelate"/>
    <property type="evidence" value="ECO:0007669"/>
    <property type="project" value="InterPro"/>
</dbReference>
<dbReference type="Gene3D" id="3.30.360.10">
    <property type="entry name" value="Dihydrodipicolinate Reductase, domain 2"/>
    <property type="match status" value="1"/>
</dbReference>
<keyword evidence="10 12" id="KW-0963">Cytoplasm</keyword>
<dbReference type="CDD" id="cd18127">
    <property type="entry name" value="GAPDH_II_C"/>
    <property type="match status" value="1"/>
</dbReference>
<dbReference type="GO" id="GO:0005737">
    <property type="term" value="C:cytoplasm"/>
    <property type="evidence" value="ECO:0007669"/>
    <property type="project" value="UniProtKB-SubCell"/>
</dbReference>
<dbReference type="GO" id="GO:0004365">
    <property type="term" value="F:glyceraldehyde-3-phosphate dehydrogenase (NAD+) (phosphorylating) activity"/>
    <property type="evidence" value="ECO:0007669"/>
    <property type="project" value="UniProtKB-UniRule"/>
</dbReference>
<dbReference type="NCBIfam" id="TIGR01546">
    <property type="entry name" value="GAPDH-II_archae"/>
    <property type="match status" value="1"/>
</dbReference>
<dbReference type="RefSeq" id="WP_084272378.1">
    <property type="nucleotide sequence ID" value="NZ_FWYE01000001.1"/>
</dbReference>
<dbReference type="InterPro" id="IPR000846">
    <property type="entry name" value="DapB_N"/>
</dbReference>
<keyword evidence="15" id="KW-1185">Reference proteome</keyword>
<dbReference type="AlphaFoldDB" id="A0A8G2FVP6"/>
<comment type="caution">
    <text evidence="14">The sequence shown here is derived from an EMBL/GenBank/DDBJ whole genome shotgun (WGS) entry which is preliminary data.</text>
</comment>
<dbReference type="SUPFAM" id="SSF51735">
    <property type="entry name" value="NAD(P)-binding Rossmann-fold domains"/>
    <property type="match status" value="1"/>
</dbReference>
<keyword evidence="6 10" id="KW-0520">NAD</keyword>
<evidence type="ECO:0000256" key="9">
    <source>
        <dbReference type="ARBA" id="ARBA00048853"/>
    </source>
</evidence>
<evidence type="ECO:0000256" key="3">
    <source>
        <dbReference type="ARBA" id="ARBA00011881"/>
    </source>
</evidence>
<comment type="catalytic activity">
    <reaction evidence="8 10 12">
        <text>D-glyceraldehyde 3-phosphate + phosphate + NADP(+) = (2R)-3-phospho-glyceroyl phosphate + NADPH + H(+)</text>
        <dbReference type="Rhea" id="RHEA:10296"/>
        <dbReference type="ChEBI" id="CHEBI:15378"/>
        <dbReference type="ChEBI" id="CHEBI:43474"/>
        <dbReference type="ChEBI" id="CHEBI:57604"/>
        <dbReference type="ChEBI" id="CHEBI:57783"/>
        <dbReference type="ChEBI" id="CHEBI:58349"/>
        <dbReference type="ChEBI" id="CHEBI:59776"/>
        <dbReference type="EC" id="1.2.1.59"/>
    </reaction>
</comment>
<dbReference type="InterPro" id="IPR020829">
    <property type="entry name" value="GlycerAld_3-P_DH_cat"/>
</dbReference>
<dbReference type="GO" id="GO:0050661">
    <property type="term" value="F:NADP binding"/>
    <property type="evidence" value="ECO:0007669"/>
    <property type="project" value="UniProtKB-UniRule"/>
</dbReference>
<keyword evidence="7 10" id="KW-0324">Glycolysis</keyword>
<feature type="binding site" evidence="10">
    <location>
        <position position="109"/>
    </location>
    <ligand>
        <name>NAD(+)</name>
        <dbReference type="ChEBI" id="CHEBI:57540"/>
    </ligand>
</feature>
<evidence type="ECO:0000256" key="6">
    <source>
        <dbReference type="ARBA" id="ARBA00023027"/>
    </source>
</evidence>
<dbReference type="InterPro" id="IPR006436">
    <property type="entry name" value="Glyceraldehyde-3-P_DH_2_arc"/>
</dbReference>
<evidence type="ECO:0000256" key="8">
    <source>
        <dbReference type="ARBA" id="ARBA00048067"/>
    </source>
</evidence>
<evidence type="ECO:0000259" key="13">
    <source>
        <dbReference type="SMART" id="SM00846"/>
    </source>
</evidence>
<evidence type="ECO:0000256" key="1">
    <source>
        <dbReference type="ARBA" id="ARBA00004869"/>
    </source>
</evidence>
<feature type="active site" description="Nucleophile" evidence="10 11">
    <location>
        <position position="139"/>
    </location>
</feature>
<evidence type="ECO:0000256" key="10">
    <source>
        <dbReference type="HAMAP-Rule" id="MF_00559"/>
    </source>
</evidence>
<dbReference type="Pfam" id="PF02800">
    <property type="entry name" value="Gp_dh_C"/>
    <property type="match status" value="1"/>
</dbReference>
<dbReference type="UniPathway" id="UPA00109">
    <property type="reaction ID" value="UER00184"/>
</dbReference>
<feature type="binding site" evidence="10">
    <location>
        <begin position="138"/>
        <end position="140"/>
    </location>
    <ligand>
        <name>D-glyceraldehyde 3-phosphate</name>
        <dbReference type="ChEBI" id="CHEBI:59776"/>
    </ligand>
</feature>
<dbReference type="GO" id="GO:0006096">
    <property type="term" value="P:glycolytic process"/>
    <property type="evidence" value="ECO:0007669"/>
    <property type="project" value="UniProtKB-UniRule"/>
</dbReference>
<dbReference type="SUPFAM" id="SSF55347">
    <property type="entry name" value="Glyceraldehyde-3-phosphate dehydrogenase-like, C-terminal domain"/>
    <property type="match status" value="1"/>
</dbReference>
<feature type="domain" description="Glyceraldehyde 3-phosphate dehydrogenase NAD(P) binding" evidence="13">
    <location>
        <begin position="2"/>
        <end position="139"/>
    </location>
</feature>
<comment type="similarity">
    <text evidence="2 10 12">Belongs to the glyceraldehyde-3-phosphate dehydrogenase family.</text>
</comment>
<accession>A0A8G2FVP6</accession>
<dbReference type="Gene3D" id="3.40.50.720">
    <property type="entry name" value="NAD(P)-binding Rossmann-like Domain"/>
    <property type="match status" value="1"/>
</dbReference>
<dbReference type="Pfam" id="PF01113">
    <property type="entry name" value="DapB_N"/>
    <property type="match status" value="1"/>
</dbReference>
<evidence type="ECO:0000256" key="11">
    <source>
        <dbReference type="PIRSR" id="PIRSR000149-1"/>
    </source>
</evidence>